<comment type="caution">
    <text evidence="4">The sequence shown here is derived from an EMBL/GenBank/DDBJ whole genome shotgun (WGS) entry which is preliminary data.</text>
</comment>
<evidence type="ECO:0000313" key="4">
    <source>
        <dbReference type="EMBL" id="ENZ08070.1"/>
    </source>
</evidence>
<proteinExistence type="inferred from homology"/>
<accession>A0A0E2HGV8</accession>
<dbReference type="InterPro" id="IPR058530">
    <property type="entry name" value="Baseplate_J-like_C"/>
</dbReference>
<protein>
    <submittedName>
        <fullName evidence="4">Uncharacterized protein</fullName>
    </submittedName>
</protein>
<dbReference type="AlphaFoldDB" id="A0A0E2HGV8"/>
<name>A0A0E2HGV8_9FIRM</name>
<feature type="domain" description="Baseplate J-like central" evidence="2">
    <location>
        <begin position="185"/>
        <end position="255"/>
    </location>
</feature>
<dbReference type="EMBL" id="AGYR01000064">
    <property type="protein sequence ID" value="ENZ08070.1"/>
    <property type="molecule type" value="Genomic_DNA"/>
</dbReference>
<gene>
    <name evidence="4" type="ORF">HMPREF1090_05063</name>
</gene>
<dbReference type="InterPro" id="IPR058531">
    <property type="entry name" value="Baseplate_J_M"/>
</dbReference>
<evidence type="ECO:0000259" key="2">
    <source>
        <dbReference type="Pfam" id="PF26078"/>
    </source>
</evidence>
<reference evidence="4 5" key="1">
    <citation type="submission" date="2013-01" db="EMBL/GenBank/DDBJ databases">
        <title>The Genome Sequence of Clostridium clostridioforme 90A8.</title>
        <authorList>
            <consortium name="The Broad Institute Genome Sequencing Platform"/>
            <person name="Earl A."/>
            <person name="Ward D."/>
            <person name="Feldgarden M."/>
            <person name="Gevers D."/>
            <person name="Courvalin P."/>
            <person name="Lambert T."/>
            <person name="Walker B."/>
            <person name="Young S.K."/>
            <person name="Zeng Q."/>
            <person name="Gargeya S."/>
            <person name="Fitzgerald M."/>
            <person name="Haas B."/>
            <person name="Abouelleil A."/>
            <person name="Alvarado L."/>
            <person name="Arachchi H.M."/>
            <person name="Berlin A.M."/>
            <person name="Chapman S.B."/>
            <person name="Dewar J."/>
            <person name="Goldberg J."/>
            <person name="Griggs A."/>
            <person name="Gujja S."/>
            <person name="Hansen M."/>
            <person name="Howarth C."/>
            <person name="Imamovic A."/>
            <person name="Larimer J."/>
            <person name="McCowan C."/>
            <person name="Murphy C."/>
            <person name="Neiman D."/>
            <person name="Pearson M."/>
            <person name="Priest M."/>
            <person name="Roberts A."/>
            <person name="Saif S."/>
            <person name="Shea T."/>
            <person name="Sisk P."/>
            <person name="Sykes S."/>
            <person name="Wortman J."/>
            <person name="Nusbaum C."/>
            <person name="Birren B."/>
        </authorList>
    </citation>
    <scope>NUCLEOTIDE SEQUENCE [LARGE SCALE GENOMIC DNA]</scope>
    <source>
        <strain evidence="4 5">90A8</strain>
    </source>
</reference>
<dbReference type="Proteomes" id="UP000013085">
    <property type="component" value="Unassembled WGS sequence"/>
</dbReference>
<dbReference type="PANTHER" id="PTHR37829">
    <property type="entry name" value="PHAGE-LIKE ELEMENT PBSX PROTEIN XKDT"/>
    <property type="match status" value="1"/>
</dbReference>
<sequence>MIDFSGKTYANILSDQLSRVPDDLDKREGSIIQTALGPVSWYLEGVYMDMQRLQDNVYAGTAGGESLDRIAEAYGIARKPATYAHKQGVFNVQVPIGFRVSAIQEEHIIYRAVGYIGVLEGSHTYDMECEKQGEIGNGYTGQLLPIDHVQGLTSAMLTSILIAGSEEESDNALKARLLNVIQKPSTSGNRYDYYNWAMECDGVGAAKVFPLANGPGTVKVIIADANMSSAGTGILKMVREHIEELRPIGADVTVASVVEKAVNVSAGIKLQAGMNLGVVQNAFQAALTDYLHKEALDLSYVSLARVGNLLLGTEGVEDYSNLLLNGVSGNVALTEDEIAVTGTVALEVM</sequence>
<feature type="domain" description="Baseplate J-like C-terminal" evidence="3">
    <location>
        <begin position="262"/>
        <end position="346"/>
    </location>
</feature>
<evidence type="ECO:0000259" key="3">
    <source>
        <dbReference type="Pfam" id="PF26079"/>
    </source>
</evidence>
<dbReference type="InterPro" id="IPR052399">
    <property type="entry name" value="Phage_Baseplate_Assmbl_Protein"/>
</dbReference>
<dbReference type="Pfam" id="PF26079">
    <property type="entry name" value="Baseplate_J_C"/>
    <property type="match status" value="1"/>
</dbReference>
<organism evidence="4 5">
    <name type="scientific">[Clostridium] clostridioforme 90A8</name>
    <dbReference type="NCBI Taxonomy" id="999408"/>
    <lineage>
        <taxon>Bacteria</taxon>
        <taxon>Bacillati</taxon>
        <taxon>Bacillota</taxon>
        <taxon>Clostridia</taxon>
        <taxon>Lachnospirales</taxon>
        <taxon>Lachnospiraceae</taxon>
        <taxon>Enterocloster</taxon>
    </lineage>
</organism>
<dbReference type="HOGENOM" id="CLU_039609_0_1_9"/>
<dbReference type="PANTHER" id="PTHR37829:SF3">
    <property type="entry name" value="PROTEIN JAYE-RELATED"/>
    <property type="match status" value="1"/>
</dbReference>
<dbReference type="Pfam" id="PF26078">
    <property type="entry name" value="Baseplate_J_M"/>
    <property type="match status" value="1"/>
</dbReference>
<dbReference type="PATRIC" id="fig|999408.3.peg.5449"/>
<comment type="similarity">
    <text evidence="1">Belongs to the Mu gp47/PBSX XkdT family.</text>
</comment>
<evidence type="ECO:0000313" key="5">
    <source>
        <dbReference type="Proteomes" id="UP000013085"/>
    </source>
</evidence>
<dbReference type="RefSeq" id="WP_002594586.1">
    <property type="nucleotide sequence ID" value="NZ_KB850991.1"/>
</dbReference>
<evidence type="ECO:0000256" key="1">
    <source>
        <dbReference type="ARBA" id="ARBA00038087"/>
    </source>
</evidence>